<evidence type="ECO:0000256" key="3">
    <source>
        <dbReference type="SAM" id="MobiDB-lite"/>
    </source>
</evidence>
<keyword evidence="5" id="KW-1185">Reference proteome</keyword>
<dbReference type="PANTHER" id="PTHR48100:SF30">
    <property type="entry name" value="PHOSPHOGLYCERATE MUTASE-LIKE PROTEIN 1"/>
    <property type="match status" value="1"/>
</dbReference>
<dbReference type="InterPro" id="IPR029033">
    <property type="entry name" value="His_PPase_superfam"/>
</dbReference>
<feature type="region of interest" description="Disordered" evidence="3">
    <location>
        <begin position="285"/>
        <end position="314"/>
    </location>
</feature>
<dbReference type="Pfam" id="PF00300">
    <property type="entry name" value="His_Phos_1"/>
    <property type="match status" value="1"/>
</dbReference>
<organism evidence="4 5">
    <name type="scientific">Clitoria ternatea</name>
    <name type="common">Butterfly pea</name>
    <dbReference type="NCBI Taxonomy" id="43366"/>
    <lineage>
        <taxon>Eukaryota</taxon>
        <taxon>Viridiplantae</taxon>
        <taxon>Streptophyta</taxon>
        <taxon>Embryophyta</taxon>
        <taxon>Tracheophyta</taxon>
        <taxon>Spermatophyta</taxon>
        <taxon>Magnoliopsida</taxon>
        <taxon>eudicotyledons</taxon>
        <taxon>Gunneridae</taxon>
        <taxon>Pentapetalae</taxon>
        <taxon>rosids</taxon>
        <taxon>fabids</taxon>
        <taxon>Fabales</taxon>
        <taxon>Fabaceae</taxon>
        <taxon>Papilionoideae</taxon>
        <taxon>50 kb inversion clade</taxon>
        <taxon>NPAAA clade</taxon>
        <taxon>indigoferoid/millettioid clade</taxon>
        <taxon>Phaseoleae</taxon>
        <taxon>Clitoria</taxon>
    </lineage>
</organism>
<dbReference type="FunFam" id="3.40.50.1240:FF:000066">
    <property type="entry name" value="Phosphoglycerate mutase-like protein 1"/>
    <property type="match status" value="1"/>
</dbReference>
<dbReference type="Gene3D" id="3.40.50.1240">
    <property type="entry name" value="Phosphoglycerate mutase-like"/>
    <property type="match status" value="1"/>
</dbReference>
<reference evidence="4 5" key="1">
    <citation type="submission" date="2024-01" db="EMBL/GenBank/DDBJ databases">
        <title>The genomes of 5 underutilized Papilionoideae crops provide insights into root nodulation and disease resistance.</title>
        <authorList>
            <person name="Yuan L."/>
        </authorList>
    </citation>
    <scope>NUCLEOTIDE SEQUENCE [LARGE SCALE GENOMIC DNA]</scope>
    <source>
        <strain evidence="4">LY-2023</strain>
        <tissue evidence="4">Leaf</tissue>
    </source>
</reference>
<evidence type="ECO:0000313" key="4">
    <source>
        <dbReference type="EMBL" id="KAK7319527.1"/>
    </source>
</evidence>
<proteinExistence type="inferred from homology"/>
<protein>
    <recommendedName>
        <fullName evidence="6">Phosphoglycerate mutase-like protein 1</fullName>
    </recommendedName>
</protein>
<feature type="region of interest" description="Disordered" evidence="3">
    <location>
        <begin position="1"/>
        <end position="40"/>
    </location>
</feature>
<evidence type="ECO:0000256" key="2">
    <source>
        <dbReference type="ARBA" id="ARBA00059109"/>
    </source>
</evidence>
<comment type="similarity">
    <text evidence="1">Belongs to the phosphoglycerate mutase family.</text>
</comment>
<dbReference type="Proteomes" id="UP001359559">
    <property type="component" value="Unassembled WGS sequence"/>
</dbReference>
<dbReference type="InterPro" id="IPR013078">
    <property type="entry name" value="His_Pase_superF_clade-1"/>
</dbReference>
<comment type="caution">
    <text evidence="4">The sequence shown here is derived from an EMBL/GenBank/DDBJ whole genome shotgun (WGS) entry which is preliminary data.</text>
</comment>
<name>A0AAN9KL90_CLITE</name>
<gene>
    <name evidence="4" type="ORF">RJT34_04249</name>
</gene>
<sequence length="314" mass="35066">MLNCSRVGVGAEQGREENKIEQPHHKDSCSSRSNMEGGGHGSGLFPLHRCKTIHLVRHAQGIHNVEGDKNYKAYLNPDYFDAHLTPLGWQQVHNLRNHVRSSQLIDKIDLVVASPLLRTLQTAVGVFGGEGYTEKTDVLPLMVANAGNSNRAAISSLNCPPIVAIELCREHLGVHPCDRRRSISEYQFLFPAVDFSLIDSDEDTWWKANVRETKEELAARGLKFLNWLWTRKEKEIAIVTHSGFLFHTLNAFGSDCHLLVKKEITKHFANCELRSMVIVDRSMTGSETSTTNYPGKIPSGPDLPSDVADENSDK</sequence>
<dbReference type="EMBL" id="JAYKXN010000001">
    <property type="protein sequence ID" value="KAK7319527.1"/>
    <property type="molecule type" value="Genomic_DNA"/>
</dbReference>
<dbReference type="GO" id="GO:0005737">
    <property type="term" value="C:cytoplasm"/>
    <property type="evidence" value="ECO:0007669"/>
    <property type="project" value="TreeGrafter"/>
</dbReference>
<comment type="function">
    <text evidence="2">May play a role in carbohydrates metabolism.</text>
</comment>
<dbReference type="GO" id="GO:0016791">
    <property type="term" value="F:phosphatase activity"/>
    <property type="evidence" value="ECO:0007669"/>
    <property type="project" value="TreeGrafter"/>
</dbReference>
<dbReference type="SMART" id="SM00855">
    <property type="entry name" value="PGAM"/>
    <property type="match status" value="1"/>
</dbReference>
<dbReference type="AlphaFoldDB" id="A0AAN9KL90"/>
<dbReference type="CDD" id="cd07067">
    <property type="entry name" value="HP_PGM_like"/>
    <property type="match status" value="1"/>
</dbReference>
<feature type="compositionally biased region" description="Basic and acidic residues" evidence="3">
    <location>
        <begin position="13"/>
        <end position="29"/>
    </location>
</feature>
<dbReference type="SUPFAM" id="SSF53254">
    <property type="entry name" value="Phosphoglycerate mutase-like"/>
    <property type="match status" value="1"/>
</dbReference>
<evidence type="ECO:0008006" key="6">
    <source>
        <dbReference type="Google" id="ProtNLM"/>
    </source>
</evidence>
<evidence type="ECO:0000313" key="5">
    <source>
        <dbReference type="Proteomes" id="UP001359559"/>
    </source>
</evidence>
<evidence type="ECO:0000256" key="1">
    <source>
        <dbReference type="ARBA" id="ARBA00038362"/>
    </source>
</evidence>
<dbReference type="InterPro" id="IPR050275">
    <property type="entry name" value="PGM_Phosphatase"/>
</dbReference>
<accession>A0AAN9KL90</accession>
<dbReference type="PANTHER" id="PTHR48100">
    <property type="entry name" value="BROAD-SPECIFICITY PHOSPHATASE YOR283W-RELATED"/>
    <property type="match status" value="1"/>
</dbReference>